<dbReference type="EMBL" id="CAJOBC010086933">
    <property type="protein sequence ID" value="CAF4350278.1"/>
    <property type="molecule type" value="Genomic_DNA"/>
</dbReference>
<proteinExistence type="predicted"/>
<keyword evidence="3" id="KW-1185">Reference proteome</keyword>
<name>A0A815S2R9_9BILA</name>
<organism evidence="1 3">
    <name type="scientific">Didymodactylos carnosus</name>
    <dbReference type="NCBI Taxonomy" id="1234261"/>
    <lineage>
        <taxon>Eukaryota</taxon>
        <taxon>Metazoa</taxon>
        <taxon>Spiralia</taxon>
        <taxon>Gnathifera</taxon>
        <taxon>Rotifera</taxon>
        <taxon>Eurotatoria</taxon>
        <taxon>Bdelloidea</taxon>
        <taxon>Philodinida</taxon>
        <taxon>Philodinidae</taxon>
        <taxon>Didymodactylos</taxon>
    </lineage>
</organism>
<accession>A0A815S2R9</accession>
<evidence type="ECO:0000313" key="3">
    <source>
        <dbReference type="Proteomes" id="UP000663829"/>
    </source>
</evidence>
<sequence>MVYNESCHRYRNLQSSISIWLTSNPDETKIPELRKIINYAILFNDVDLCNKYSESVEEDDKIYIISNVPGYHSKKARIYPYNTTDEESSRNFDEAINDIKNDYNVQLNPLGINIVKQSTHLTLSSEFL</sequence>
<dbReference type="EMBL" id="CAJNOQ010021446">
    <property type="protein sequence ID" value="CAF1486268.1"/>
    <property type="molecule type" value="Genomic_DNA"/>
</dbReference>
<feature type="non-terminal residue" evidence="1">
    <location>
        <position position="128"/>
    </location>
</feature>
<dbReference type="AlphaFoldDB" id="A0A815S2R9"/>
<reference evidence="1" key="1">
    <citation type="submission" date="2021-02" db="EMBL/GenBank/DDBJ databases">
        <authorList>
            <person name="Nowell W R."/>
        </authorList>
    </citation>
    <scope>NUCLEOTIDE SEQUENCE</scope>
</reference>
<evidence type="ECO:0000313" key="2">
    <source>
        <dbReference type="EMBL" id="CAF4350278.1"/>
    </source>
</evidence>
<dbReference type="Proteomes" id="UP000663829">
    <property type="component" value="Unassembled WGS sequence"/>
</dbReference>
<dbReference type="Proteomes" id="UP000681722">
    <property type="component" value="Unassembled WGS sequence"/>
</dbReference>
<gene>
    <name evidence="1" type="ORF">GPM918_LOCUS36055</name>
    <name evidence="2" type="ORF">SRO942_LOCUS36782</name>
</gene>
<comment type="caution">
    <text evidence="1">The sequence shown here is derived from an EMBL/GenBank/DDBJ whole genome shotgun (WGS) entry which is preliminary data.</text>
</comment>
<protein>
    <submittedName>
        <fullName evidence="1">Uncharacterized protein</fullName>
    </submittedName>
</protein>
<evidence type="ECO:0000313" key="1">
    <source>
        <dbReference type="EMBL" id="CAF1486268.1"/>
    </source>
</evidence>